<proteinExistence type="predicted"/>
<dbReference type="AlphaFoldDB" id="V2XI06"/>
<dbReference type="Proteomes" id="UP000017559">
    <property type="component" value="Unassembled WGS sequence"/>
</dbReference>
<sequence>MDFFQSASSFTIKGGNFANVARDQHNFNHVQGTLVQYLNRKEFRERTIWDEYTRVPMGRIYVKRTLGGTDVRNVNNRSRTHRIINIASIQGEDGDSEFLVVSYSGQNASKAFERDFKKFSRVRNVNIAQLFGYNDGRFALPTLIFYDALVPVSRIWERNQFSPLLYTYFQYQFGLTQITNGIIDLRELWIHPRTGALCEGPYVDNSNHRSFVAFGLETDSVATKESALLHVEAYSDYKTLLSYLIQTLSSSNIIRGIRYSDRSTEEYGQAMIKWHFEFLHVLSSDVMLESSLFMDDGSLRFTVTPPEIQDLWVGLYHEIRPQAEWNKFADSWLLQAHGVFDRCRIQQDEWEAYSTPYAFELDFRCENEYPSPRSHNISVDKPLYLFIRPRETIQESWTEGTECFWSFDPSGHEELSEDDRVSLELPFFRLQVIVLEHLYWDRTAYNAIQQLHAFNGFDHTTTDFAQSLGHPVLQVVGDETRFEEIEEAGDLQPSCALDKSKRVKRLRVLTISPMLPYPHTDLPVKATSKTPLTRMRFPFTSPNRFLWEARSQFQYCV</sequence>
<dbReference type="OrthoDB" id="3005893at2759"/>
<reference evidence="1 2" key="1">
    <citation type="journal article" date="2014" name="BMC Genomics">
        <title>Genome and secretome analysis of the hemibiotrophic fungal pathogen, Moniliophthora roreri, which causes frosty pod rot disease of cacao: mechanisms of the biotrophic and necrotrophic phases.</title>
        <authorList>
            <person name="Meinhardt L.W."/>
            <person name="Costa G.G.L."/>
            <person name="Thomazella D.P.T."/>
            <person name="Teixeira P.J.P.L."/>
            <person name="Carazzolle M.F."/>
            <person name="Schuster S.C."/>
            <person name="Carlson J.E."/>
            <person name="Guiltinan M.J."/>
            <person name="Mieczkowski P."/>
            <person name="Farmer A."/>
            <person name="Ramaraj T."/>
            <person name="Crozier J."/>
            <person name="Davis R.E."/>
            <person name="Shao J."/>
            <person name="Melnick R.L."/>
            <person name="Pereira G.A.G."/>
            <person name="Bailey B.A."/>
        </authorList>
    </citation>
    <scope>NUCLEOTIDE SEQUENCE [LARGE SCALE GENOMIC DNA]</scope>
    <source>
        <strain evidence="1 2">MCA 2997</strain>
    </source>
</reference>
<organism evidence="1 2">
    <name type="scientific">Moniliophthora roreri (strain MCA 2997)</name>
    <name type="common">Cocoa frosty pod rot fungus</name>
    <name type="synonym">Crinipellis roreri</name>
    <dbReference type="NCBI Taxonomy" id="1381753"/>
    <lineage>
        <taxon>Eukaryota</taxon>
        <taxon>Fungi</taxon>
        <taxon>Dikarya</taxon>
        <taxon>Basidiomycota</taxon>
        <taxon>Agaricomycotina</taxon>
        <taxon>Agaricomycetes</taxon>
        <taxon>Agaricomycetidae</taxon>
        <taxon>Agaricales</taxon>
        <taxon>Marasmiineae</taxon>
        <taxon>Marasmiaceae</taxon>
        <taxon>Moniliophthora</taxon>
    </lineage>
</organism>
<evidence type="ECO:0000313" key="1">
    <source>
        <dbReference type="EMBL" id="ESK92486.1"/>
    </source>
</evidence>
<accession>V2XI06</accession>
<dbReference type="EMBL" id="AWSO01000283">
    <property type="protein sequence ID" value="ESK92486.1"/>
    <property type="molecule type" value="Genomic_DNA"/>
</dbReference>
<protein>
    <submittedName>
        <fullName evidence="1">Uncharacterized protein</fullName>
    </submittedName>
</protein>
<keyword evidence="2" id="KW-1185">Reference proteome</keyword>
<dbReference type="KEGG" id="mrr:Moror_4523"/>
<evidence type="ECO:0000313" key="2">
    <source>
        <dbReference type="Proteomes" id="UP000017559"/>
    </source>
</evidence>
<gene>
    <name evidence="1" type="ORF">Moror_4523</name>
</gene>
<name>V2XI06_MONRO</name>
<comment type="caution">
    <text evidence="1">The sequence shown here is derived from an EMBL/GenBank/DDBJ whole genome shotgun (WGS) entry which is preliminary data.</text>
</comment>
<dbReference type="HOGENOM" id="CLU_025147_0_0_1"/>